<dbReference type="GO" id="GO:0046854">
    <property type="term" value="P:phosphatidylinositol phosphate biosynthetic process"/>
    <property type="evidence" value="ECO:0007669"/>
    <property type="project" value="TreeGrafter"/>
</dbReference>
<dbReference type="EMBL" id="SPHZ02000002">
    <property type="protein sequence ID" value="KAF0929556.1"/>
    <property type="molecule type" value="Genomic_DNA"/>
</dbReference>
<evidence type="ECO:0000256" key="5">
    <source>
        <dbReference type="ARBA" id="ARBA00023136"/>
    </source>
</evidence>
<comment type="subcellular location">
    <subcellularLocation>
        <location evidence="1">Cell membrane</location>
    </subcellularLocation>
    <subcellularLocation>
        <location evidence="2">Cytoplasm</location>
        <location evidence="2">Cytosol</location>
    </subcellularLocation>
</comment>
<gene>
    <name evidence="7" type="ORF">E2562_022380</name>
</gene>
<dbReference type="InterPro" id="IPR018619">
    <property type="entry name" value="Hyccin"/>
</dbReference>
<evidence type="ECO:0000256" key="1">
    <source>
        <dbReference type="ARBA" id="ARBA00004236"/>
    </source>
</evidence>
<keyword evidence="5" id="KW-0472">Membrane</keyword>
<protein>
    <submittedName>
        <fullName evidence="7">Uncharacterized protein</fullName>
    </submittedName>
</protein>
<evidence type="ECO:0000256" key="4">
    <source>
        <dbReference type="ARBA" id="ARBA00022490"/>
    </source>
</evidence>
<dbReference type="PANTHER" id="PTHR31220">
    <property type="entry name" value="HYCCIN RELATED"/>
    <property type="match status" value="1"/>
</dbReference>
<dbReference type="AlphaFoldDB" id="A0A6G1EY37"/>
<comment type="caution">
    <text evidence="7">The sequence shown here is derived from an EMBL/GenBank/DDBJ whole genome shotgun (WGS) entry which is preliminary data.</text>
</comment>
<dbReference type="Pfam" id="PF09790">
    <property type="entry name" value="Hyccin"/>
    <property type="match status" value="1"/>
</dbReference>
<evidence type="ECO:0000313" key="8">
    <source>
        <dbReference type="Proteomes" id="UP000479710"/>
    </source>
</evidence>
<reference evidence="7 8" key="1">
    <citation type="submission" date="2019-11" db="EMBL/GenBank/DDBJ databases">
        <title>Whole genome sequence of Oryza granulata.</title>
        <authorList>
            <person name="Li W."/>
        </authorList>
    </citation>
    <scope>NUCLEOTIDE SEQUENCE [LARGE SCALE GENOMIC DNA]</scope>
    <source>
        <strain evidence="8">cv. Menghai</strain>
        <tissue evidence="7">Leaf</tissue>
    </source>
</reference>
<dbReference type="GO" id="GO:0072659">
    <property type="term" value="P:protein localization to plasma membrane"/>
    <property type="evidence" value="ECO:0007669"/>
    <property type="project" value="TreeGrafter"/>
</dbReference>
<sequence>MNRAHLRLVLYLHKSPWRSRGETERSIDSRSPKSHLDLVAAGHASIPDCRGSNLPVELLLGIRVQPTLSWWESVSQARSRILALSSILPPPADSDIVALADSDRPARALLRSPAAYTALSATLRSGVGADDPACHWLYDILLSPDPDLLLTALTFLPLLSSLYLLRLPPALPSSLSSFEAVLLAVYSSEAKNRQGKPDLV</sequence>
<evidence type="ECO:0000256" key="6">
    <source>
        <dbReference type="ARBA" id="ARBA00034482"/>
    </source>
</evidence>
<dbReference type="GO" id="GO:0005886">
    <property type="term" value="C:plasma membrane"/>
    <property type="evidence" value="ECO:0007669"/>
    <property type="project" value="UniProtKB-SubCell"/>
</dbReference>
<dbReference type="Proteomes" id="UP000479710">
    <property type="component" value="Unassembled WGS sequence"/>
</dbReference>
<organism evidence="7 8">
    <name type="scientific">Oryza meyeriana var. granulata</name>
    <dbReference type="NCBI Taxonomy" id="110450"/>
    <lineage>
        <taxon>Eukaryota</taxon>
        <taxon>Viridiplantae</taxon>
        <taxon>Streptophyta</taxon>
        <taxon>Embryophyta</taxon>
        <taxon>Tracheophyta</taxon>
        <taxon>Spermatophyta</taxon>
        <taxon>Magnoliopsida</taxon>
        <taxon>Liliopsida</taxon>
        <taxon>Poales</taxon>
        <taxon>Poaceae</taxon>
        <taxon>BOP clade</taxon>
        <taxon>Oryzoideae</taxon>
        <taxon>Oryzeae</taxon>
        <taxon>Oryzinae</taxon>
        <taxon>Oryza</taxon>
        <taxon>Oryza meyeriana</taxon>
    </lineage>
</organism>
<comment type="similarity">
    <text evidence="6">Belongs to the Hyccin family.</text>
</comment>
<dbReference type="PANTHER" id="PTHR31220:SF1">
    <property type="entry name" value="GH21176P"/>
    <property type="match status" value="1"/>
</dbReference>
<name>A0A6G1EY37_9ORYZ</name>
<dbReference type="GO" id="GO:0005829">
    <property type="term" value="C:cytosol"/>
    <property type="evidence" value="ECO:0007669"/>
    <property type="project" value="UniProtKB-SubCell"/>
</dbReference>
<evidence type="ECO:0000313" key="7">
    <source>
        <dbReference type="EMBL" id="KAF0929556.1"/>
    </source>
</evidence>
<evidence type="ECO:0000256" key="3">
    <source>
        <dbReference type="ARBA" id="ARBA00022475"/>
    </source>
</evidence>
<keyword evidence="4" id="KW-0963">Cytoplasm</keyword>
<accession>A0A6G1EY37</accession>
<proteinExistence type="inferred from homology"/>
<keyword evidence="8" id="KW-1185">Reference proteome</keyword>
<evidence type="ECO:0000256" key="2">
    <source>
        <dbReference type="ARBA" id="ARBA00004514"/>
    </source>
</evidence>
<keyword evidence="3" id="KW-1003">Cell membrane</keyword>